<accession>A0A382KZC1</accession>
<name>A0A382KZC1_9ZZZZ</name>
<evidence type="ECO:0000313" key="1">
    <source>
        <dbReference type="EMBL" id="SVC29810.1"/>
    </source>
</evidence>
<dbReference type="AlphaFoldDB" id="A0A382KZC1"/>
<proteinExistence type="predicted"/>
<organism evidence="1">
    <name type="scientific">marine metagenome</name>
    <dbReference type="NCBI Taxonomy" id="408172"/>
    <lineage>
        <taxon>unclassified sequences</taxon>
        <taxon>metagenomes</taxon>
        <taxon>ecological metagenomes</taxon>
    </lineage>
</organism>
<sequence length="46" mass="4940">MSLLVAPGKLWMKRADVSGGFTVQAAGETIELFSQPSHEYEFPAAA</sequence>
<reference evidence="1" key="1">
    <citation type="submission" date="2018-05" db="EMBL/GenBank/DDBJ databases">
        <authorList>
            <person name="Lanie J.A."/>
            <person name="Ng W.-L."/>
            <person name="Kazmierczak K.M."/>
            <person name="Andrzejewski T.M."/>
            <person name="Davidsen T.M."/>
            <person name="Wayne K.J."/>
            <person name="Tettelin H."/>
            <person name="Glass J.I."/>
            <person name="Rusch D."/>
            <person name="Podicherti R."/>
            <person name="Tsui H.-C.T."/>
            <person name="Winkler M.E."/>
        </authorList>
    </citation>
    <scope>NUCLEOTIDE SEQUENCE</scope>
</reference>
<protein>
    <submittedName>
        <fullName evidence="1">Uncharacterized protein</fullName>
    </submittedName>
</protein>
<dbReference type="EMBL" id="UINC01083775">
    <property type="protein sequence ID" value="SVC29810.1"/>
    <property type="molecule type" value="Genomic_DNA"/>
</dbReference>
<gene>
    <name evidence="1" type="ORF">METZ01_LOCUS282664</name>
</gene>